<dbReference type="AlphaFoldDB" id="A0AAV3GYJ0"/>
<evidence type="ECO:0000313" key="1">
    <source>
        <dbReference type="EMBL" id="EJX55074.1"/>
    </source>
</evidence>
<comment type="caution">
    <text evidence="1">The sequence shown here is derived from an EMBL/GenBank/DDBJ whole genome shotgun (WGS) entry which is preliminary data.</text>
</comment>
<sequence>MEYMVAKKNTLKEASEKYQDMKRRGLIPKDKKGIWREFVKEVSSDRSGGDFVGRYTAKGYSRRLRITVEYGTNESATELKQRYLDTRREASKKYDDFKSRGLIPKKKKGIWREFFKEEDSNRNNGDFIGRYTAKGYTKNLGIKVEYGTGESSWELRNRYLNTLLEKYKAELLELFDVNDFIEMAEKYGHEEGFMINDIMVIDNFTDLLALAKKARDLRETQMYLFRNKNGRNRRTESSEIEDYYDAFTHDLGAFVDEISGVMNKYRV</sequence>
<dbReference type="EMBL" id="AMAH01000037">
    <property type="protein sequence ID" value="EJX55074.1"/>
    <property type="molecule type" value="Genomic_DNA"/>
</dbReference>
<evidence type="ECO:0008006" key="3">
    <source>
        <dbReference type="Google" id="ProtNLM"/>
    </source>
</evidence>
<name>A0AAV3GYJ0_ENTFC</name>
<protein>
    <recommendedName>
        <fullName evidence="3">AP2 domain protein</fullName>
    </recommendedName>
</protein>
<accession>A0AAV3GYJ0</accession>
<evidence type="ECO:0000313" key="2">
    <source>
        <dbReference type="Proteomes" id="UP000006402"/>
    </source>
</evidence>
<gene>
    <name evidence="1" type="ORF">HMPREF1378_00507</name>
</gene>
<dbReference type="Proteomes" id="UP000006402">
    <property type="component" value="Unassembled WGS sequence"/>
</dbReference>
<reference evidence="1 2" key="1">
    <citation type="submission" date="2012-04" db="EMBL/GenBank/DDBJ databases">
        <authorList>
            <person name="Weinstock G."/>
            <person name="Sodergren E."/>
            <person name="Lobos E.A."/>
            <person name="Fulton L."/>
            <person name="Fulton R."/>
            <person name="Courtney L."/>
            <person name="Fronick C."/>
            <person name="O'Laughlin M."/>
            <person name="Godfrey J."/>
            <person name="Wilson R.M."/>
            <person name="Miner T."/>
            <person name="Farmer C."/>
            <person name="Delehaunty K."/>
            <person name="Cordes M."/>
            <person name="Minx P."/>
            <person name="Tomlinson C."/>
            <person name="Chen J."/>
            <person name="Wollam A."/>
            <person name="Pepin K.H."/>
            <person name="Bhonagiri V."/>
            <person name="Zhang X."/>
            <person name="Suruliraj S."/>
            <person name="Warren W."/>
            <person name="Mitreva M."/>
            <person name="Mardis E.R."/>
            <person name="Wilson R.K."/>
        </authorList>
    </citation>
    <scope>NUCLEOTIDE SEQUENCE [LARGE SCALE GENOMIC DNA]</scope>
    <source>
        <strain evidence="1 2">R496</strain>
    </source>
</reference>
<proteinExistence type="predicted"/>
<organism evidence="1 2">
    <name type="scientific">Enterococcus faecium R496</name>
    <dbReference type="NCBI Taxonomy" id="1134836"/>
    <lineage>
        <taxon>Bacteria</taxon>
        <taxon>Bacillati</taxon>
        <taxon>Bacillota</taxon>
        <taxon>Bacilli</taxon>
        <taxon>Lactobacillales</taxon>
        <taxon>Enterococcaceae</taxon>
        <taxon>Enterococcus</taxon>
    </lineage>
</organism>